<reference evidence="2 3" key="1">
    <citation type="submission" date="2008-02" db="EMBL/GenBank/DDBJ databases">
        <title>Complete sequence of Shewanella woodyi ATCC 51908.</title>
        <authorList>
            <consortium name="US DOE Joint Genome Institute"/>
            <person name="Copeland A."/>
            <person name="Lucas S."/>
            <person name="Lapidus A."/>
            <person name="Glavina del Rio T."/>
            <person name="Dalin E."/>
            <person name="Tice H."/>
            <person name="Bruce D."/>
            <person name="Goodwin L."/>
            <person name="Pitluck S."/>
            <person name="Sims D."/>
            <person name="Brettin T."/>
            <person name="Detter J.C."/>
            <person name="Han C."/>
            <person name="Kuske C.R."/>
            <person name="Schmutz J."/>
            <person name="Larimer F."/>
            <person name="Land M."/>
            <person name="Hauser L."/>
            <person name="Kyrpides N."/>
            <person name="Lykidis A."/>
            <person name="Zhao J.-S."/>
            <person name="Richardson P."/>
        </authorList>
    </citation>
    <scope>NUCLEOTIDE SEQUENCE [LARGE SCALE GENOMIC DNA]</scope>
    <source>
        <strain evidence="3">ATCC 51908 / MS32</strain>
    </source>
</reference>
<protein>
    <submittedName>
        <fullName evidence="2">Uncharacterized protein</fullName>
    </submittedName>
</protein>
<evidence type="ECO:0000313" key="3">
    <source>
        <dbReference type="Proteomes" id="UP000002168"/>
    </source>
</evidence>
<dbReference type="Proteomes" id="UP000002168">
    <property type="component" value="Chromosome"/>
</dbReference>
<dbReference type="EMBL" id="CP000961">
    <property type="protein sequence ID" value="ACA88558.1"/>
    <property type="molecule type" value="Genomic_DNA"/>
</dbReference>
<keyword evidence="3" id="KW-1185">Reference proteome</keyword>
<keyword evidence="1" id="KW-0812">Transmembrane</keyword>
<dbReference type="PROSITE" id="PS51257">
    <property type="entry name" value="PROKAR_LIPOPROTEIN"/>
    <property type="match status" value="1"/>
</dbReference>
<dbReference type="AlphaFoldDB" id="B1KIR2"/>
<feature type="transmembrane region" description="Helical" evidence="1">
    <location>
        <begin position="60"/>
        <end position="86"/>
    </location>
</feature>
<keyword evidence="1" id="KW-0472">Membrane</keyword>
<dbReference type="STRING" id="392500.Swoo_4304"/>
<gene>
    <name evidence="2" type="ordered locus">Swoo_4304</name>
</gene>
<accession>B1KIR2</accession>
<dbReference type="HOGENOM" id="CLU_2289763_0_0_6"/>
<keyword evidence="1" id="KW-1133">Transmembrane helix</keyword>
<proteinExistence type="predicted"/>
<dbReference type="KEGG" id="swd:Swoo_4304"/>
<sequence>MTKQDKTEFKYEVDEYWFKFSNFMQLIFGGACIAYAKWQANEDSTSFRAFEFSKTEDPFMFWFCIIFIISTGCLSIYLGLIPFLHWCKNWLSNKRLNSDND</sequence>
<feature type="transmembrane region" description="Helical" evidence="1">
    <location>
        <begin position="20"/>
        <end position="40"/>
    </location>
</feature>
<name>B1KIR2_SHEWM</name>
<dbReference type="RefSeq" id="WP_012326885.1">
    <property type="nucleotide sequence ID" value="NC_010506.1"/>
</dbReference>
<evidence type="ECO:0000313" key="2">
    <source>
        <dbReference type="EMBL" id="ACA88558.1"/>
    </source>
</evidence>
<organism evidence="2 3">
    <name type="scientific">Shewanella woodyi (strain ATCC 51908 / MS32)</name>
    <dbReference type="NCBI Taxonomy" id="392500"/>
    <lineage>
        <taxon>Bacteria</taxon>
        <taxon>Pseudomonadati</taxon>
        <taxon>Pseudomonadota</taxon>
        <taxon>Gammaproteobacteria</taxon>
        <taxon>Alteromonadales</taxon>
        <taxon>Shewanellaceae</taxon>
        <taxon>Shewanella</taxon>
    </lineage>
</organism>
<evidence type="ECO:0000256" key="1">
    <source>
        <dbReference type="SAM" id="Phobius"/>
    </source>
</evidence>